<proteinExistence type="predicted"/>
<dbReference type="InterPro" id="IPR000182">
    <property type="entry name" value="GNAT_dom"/>
</dbReference>
<accession>A0ABW8KVJ2</accession>
<evidence type="ECO:0000259" key="1">
    <source>
        <dbReference type="PROSITE" id="PS51186"/>
    </source>
</evidence>
<keyword evidence="2" id="KW-0808">Transferase</keyword>
<evidence type="ECO:0000313" key="2">
    <source>
        <dbReference type="EMBL" id="MFK3863574.1"/>
    </source>
</evidence>
<dbReference type="SUPFAM" id="SSF55729">
    <property type="entry name" value="Acyl-CoA N-acyltransferases (Nat)"/>
    <property type="match status" value="1"/>
</dbReference>
<protein>
    <submittedName>
        <fullName evidence="2">GNAT family N-acetyltransferase</fullName>
        <ecNumber evidence="2">2.3.-.-</ecNumber>
    </submittedName>
</protein>
<reference evidence="2 3" key="1">
    <citation type="submission" date="2024-11" db="EMBL/GenBank/DDBJ databases">
        <title>The Natural Products Discovery Center: Release of the First 8490 Sequenced Strains for Exploring Actinobacteria Biosynthetic Diversity.</title>
        <authorList>
            <person name="Kalkreuter E."/>
            <person name="Kautsar S.A."/>
            <person name="Yang D."/>
            <person name="Bader C.D."/>
            <person name="Teijaro C.N."/>
            <person name="Fluegel L."/>
            <person name="Davis C.M."/>
            <person name="Simpson J.R."/>
            <person name="Lauterbach L."/>
            <person name="Steele A.D."/>
            <person name="Gui C."/>
            <person name="Meng S."/>
            <person name="Li G."/>
            <person name="Viehrig K."/>
            <person name="Ye F."/>
            <person name="Su P."/>
            <person name="Kiefer A.F."/>
            <person name="Nichols A."/>
            <person name="Cepeda A.J."/>
            <person name="Yan W."/>
            <person name="Fan B."/>
            <person name="Jiang Y."/>
            <person name="Adhikari A."/>
            <person name="Zheng C.-J."/>
            <person name="Schuster L."/>
            <person name="Cowan T.M."/>
            <person name="Smanski M.J."/>
            <person name="Chevrette M.G."/>
            <person name="De Carvalho L.P.S."/>
            <person name="Shen B."/>
        </authorList>
    </citation>
    <scope>NUCLEOTIDE SEQUENCE [LARGE SCALE GENOMIC DNA]</scope>
    <source>
        <strain evidence="2 3">NPDC078403</strain>
    </source>
</reference>
<comment type="caution">
    <text evidence="2">The sequence shown here is derived from an EMBL/GenBank/DDBJ whole genome shotgun (WGS) entry which is preliminary data.</text>
</comment>
<dbReference type="InterPro" id="IPR016181">
    <property type="entry name" value="Acyl_CoA_acyltransferase"/>
</dbReference>
<dbReference type="Gene3D" id="3.40.630.30">
    <property type="match status" value="1"/>
</dbReference>
<evidence type="ECO:0000313" key="3">
    <source>
        <dbReference type="Proteomes" id="UP001620262"/>
    </source>
</evidence>
<dbReference type="Proteomes" id="UP001620262">
    <property type="component" value="Unassembled WGS sequence"/>
</dbReference>
<name>A0ABW8KVJ2_9GAMM</name>
<dbReference type="PANTHER" id="PTHR43792">
    <property type="entry name" value="GNAT FAMILY, PUTATIVE (AFU_ORTHOLOGUE AFUA_3G00765)-RELATED-RELATED"/>
    <property type="match status" value="1"/>
</dbReference>
<organism evidence="2 3">
    <name type="scientific">Pseudoalteromonas rhizosphaerae</name>
    <dbReference type="NCBI Taxonomy" id="2518973"/>
    <lineage>
        <taxon>Bacteria</taxon>
        <taxon>Pseudomonadati</taxon>
        <taxon>Pseudomonadota</taxon>
        <taxon>Gammaproteobacteria</taxon>
        <taxon>Alteromonadales</taxon>
        <taxon>Pseudoalteromonadaceae</taxon>
        <taxon>Pseudoalteromonas</taxon>
    </lineage>
</organism>
<dbReference type="PANTHER" id="PTHR43792:SF1">
    <property type="entry name" value="N-ACETYLTRANSFERASE DOMAIN-CONTAINING PROTEIN"/>
    <property type="match status" value="1"/>
</dbReference>
<dbReference type="GO" id="GO:0016746">
    <property type="term" value="F:acyltransferase activity"/>
    <property type="evidence" value="ECO:0007669"/>
    <property type="project" value="UniProtKB-KW"/>
</dbReference>
<feature type="domain" description="N-acetyltransferase" evidence="1">
    <location>
        <begin position="8"/>
        <end position="172"/>
    </location>
</feature>
<gene>
    <name evidence="2" type="ORF">ACI2JU_06745</name>
</gene>
<keyword evidence="2" id="KW-0012">Acyltransferase</keyword>
<dbReference type="PROSITE" id="PS51186">
    <property type="entry name" value="GNAT"/>
    <property type="match status" value="1"/>
</dbReference>
<dbReference type="RefSeq" id="WP_404675037.1">
    <property type="nucleotide sequence ID" value="NZ_JBJDOT010000006.1"/>
</dbReference>
<dbReference type="InterPro" id="IPR051531">
    <property type="entry name" value="N-acetyltransferase"/>
</dbReference>
<dbReference type="EC" id="2.3.-.-" evidence="2"/>
<sequence>MNISTVRLQLRLLEQDDWAFFLALHDEPCVIEKCFDRPSDTQIRNKFMQRLAPGHPTANKSLCLMIIEIKTGKKVGVTGLTTSSSNTPEVGYLLMPEFYGQGYATEALQAFLTWATTAFNIQQFTAVVTKGNVGSEKVLAKCGFKLVSVEPSAYEIGGVLFDDHHFLLTCTQ</sequence>
<keyword evidence="3" id="KW-1185">Reference proteome</keyword>
<dbReference type="Pfam" id="PF13302">
    <property type="entry name" value="Acetyltransf_3"/>
    <property type="match status" value="1"/>
</dbReference>
<dbReference type="EMBL" id="JBJDOT010000006">
    <property type="protein sequence ID" value="MFK3863574.1"/>
    <property type="molecule type" value="Genomic_DNA"/>
</dbReference>